<dbReference type="PANTHER" id="PTHR34130">
    <property type="entry name" value="OS08G0243800 PROTEIN"/>
    <property type="match status" value="1"/>
</dbReference>
<sequence length="641" mass="72475">MIGTEEFKPGRVQETPLLQDFEDVEETFSFSNPSLNNSGTYWDDFSKQDRSSSVDHEVLFPFFSEELTRTASSTCSSDSIIFCGKLIPYKGEAAVTETEQNPEITAPPEDTKKSSVFPPKLSHSFSKSTERTVPETCSSPTKKKRGRSGEACESTKKGYATRRSSVDYKYNSPMRKVSFLMKTGCRSFRLGVEKFPMEMDLSDIRKRQSKRGPTQSSMFPSGDESDQTGKSSRGKREDFVGFVNGQRFTWLHPTSFELSSASGIALTGITSPNKIDASLLIIKISSGFSVKNGAASTAHKFLRQLHLPWNDHNQQRRNSGGSWDRTESRKFRQARKYEEEKSIRNQSLLRAKRSNIHSIFGKAIYRLLSRISSQFFVEFSCHCLIFTIVVKEMSFQPEHDNSELQDFDDAAETLSLCDLPLNGYASNWDDFSKEDQSLGLSFDQDFFEFFSEDFTASTYPKDEIIFCGKLITCKGETVAEKTQNLESTKEAKNTKKSFIFPWKPSSFNQSNTTSSKQLREKSAKTLQEPLSENHGFATRKCDDKYGFSMKRVSVLATPMKPRWYPLAFGVGRLPMEMELSDIKMRQSKKSPSRMFQSEKVIETRRGDKRGKGSWSFLKFLGCNSQHSNATAKASSGCAPIV</sequence>
<feature type="region of interest" description="Disordered" evidence="1">
    <location>
        <begin position="203"/>
        <end position="235"/>
    </location>
</feature>
<dbReference type="EMBL" id="JADGMS010000008">
    <property type="protein sequence ID" value="KAF9676716.1"/>
    <property type="molecule type" value="Genomic_DNA"/>
</dbReference>
<reference evidence="2 3" key="1">
    <citation type="submission" date="2020-10" db="EMBL/GenBank/DDBJ databases">
        <title>Plant Genome Project.</title>
        <authorList>
            <person name="Zhang R.-G."/>
        </authorList>
    </citation>
    <scope>NUCLEOTIDE SEQUENCE [LARGE SCALE GENOMIC DNA]</scope>
    <source>
        <strain evidence="2">FAFU-HL-1</strain>
        <tissue evidence="2">Leaf</tissue>
    </source>
</reference>
<feature type="compositionally biased region" description="Polar residues" evidence="1">
    <location>
        <begin position="505"/>
        <end position="516"/>
    </location>
</feature>
<feature type="compositionally biased region" description="Basic and acidic residues" evidence="1">
    <location>
        <begin position="147"/>
        <end position="156"/>
    </location>
</feature>
<evidence type="ECO:0000313" key="3">
    <source>
        <dbReference type="Proteomes" id="UP000657918"/>
    </source>
</evidence>
<proteinExistence type="predicted"/>
<name>A0A835MX57_9ROSI</name>
<organism evidence="2 3">
    <name type="scientific">Salix dunnii</name>
    <dbReference type="NCBI Taxonomy" id="1413687"/>
    <lineage>
        <taxon>Eukaryota</taxon>
        <taxon>Viridiplantae</taxon>
        <taxon>Streptophyta</taxon>
        <taxon>Embryophyta</taxon>
        <taxon>Tracheophyta</taxon>
        <taxon>Spermatophyta</taxon>
        <taxon>Magnoliopsida</taxon>
        <taxon>eudicotyledons</taxon>
        <taxon>Gunneridae</taxon>
        <taxon>Pentapetalae</taxon>
        <taxon>rosids</taxon>
        <taxon>fabids</taxon>
        <taxon>Malpighiales</taxon>
        <taxon>Salicaceae</taxon>
        <taxon>Saliceae</taxon>
        <taxon>Salix</taxon>
    </lineage>
</organism>
<dbReference type="AlphaFoldDB" id="A0A835MX57"/>
<feature type="region of interest" description="Disordered" evidence="1">
    <location>
        <begin position="503"/>
        <end position="528"/>
    </location>
</feature>
<dbReference type="Proteomes" id="UP000657918">
    <property type="component" value="Chromosome 8"/>
</dbReference>
<dbReference type="OrthoDB" id="1576948at2759"/>
<comment type="caution">
    <text evidence="2">The sequence shown here is derived from an EMBL/GenBank/DDBJ whole genome shotgun (WGS) entry which is preliminary data.</text>
</comment>
<feature type="region of interest" description="Disordered" evidence="1">
    <location>
        <begin position="312"/>
        <end position="338"/>
    </location>
</feature>
<gene>
    <name evidence="2" type="ORF">SADUNF_Sadunf08G0031900</name>
</gene>
<evidence type="ECO:0000256" key="1">
    <source>
        <dbReference type="SAM" id="MobiDB-lite"/>
    </source>
</evidence>
<keyword evidence="3" id="KW-1185">Reference proteome</keyword>
<feature type="region of interest" description="Disordered" evidence="1">
    <location>
        <begin position="97"/>
        <end position="156"/>
    </location>
</feature>
<evidence type="ECO:0000313" key="2">
    <source>
        <dbReference type="EMBL" id="KAF9676716.1"/>
    </source>
</evidence>
<feature type="compositionally biased region" description="Basic and acidic residues" evidence="1">
    <location>
        <begin position="324"/>
        <end position="338"/>
    </location>
</feature>
<accession>A0A835MX57</accession>
<protein>
    <submittedName>
        <fullName evidence="2">Uncharacterized protein</fullName>
    </submittedName>
</protein>
<dbReference type="PANTHER" id="PTHR34130:SF5">
    <property type="entry name" value="OS08G0243800 PROTEIN"/>
    <property type="match status" value="1"/>
</dbReference>